<evidence type="ECO:0000313" key="3">
    <source>
        <dbReference type="Proteomes" id="UP000499080"/>
    </source>
</evidence>
<organism evidence="2 3">
    <name type="scientific">Araneus ventricosus</name>
    <name type="common">Orbweaver spider</name>
    <name type="synonym">Epeira ventricosa</name>
    <dbReference type="NCBI Taxonomy" id="182803"/>
    <lineage>
        <taxon>Eukaryota</taxon>
        <taxon>Metazoa</taxon>
        <taxon>Ecdysozoa</taxon>
        <taxon>Arthropoda</taxon>
        <taxon>Chelicerata</taxon>
        <taxon>Arachnida</taxon>
        <taxon>Araneae</taxon>
        <taxon>Araneomorphae</taxon>
        <taxon>Entelegynae</taxon>
        <taxon>Araneoidea</taxon>
        <taxon>Araneidae</taxon>
        <taxon>Araneus</taxon>
    </lineage>
</organism>
<sequence length="293" mass="32872">MPSRTFIAKSEKTASGCKAAKNRITFLLCSNASGARMLKPLIINKALHPRALKGIHLAELPVHFMANKKAWVTSAVFTTWSNDCFVPEVEKYMTEMGLPFKVLLIVDYAPGHLFLQHLNVQAVFLPPNTTSLVQPLDQGIIANLKRHYVKLTLSYILKKLENDGISLIEVWKKFSILDCINHAIAAVAQIKQHTLNSYWKAIWPECVINRNVTENTSTLSSEIIALTHNISGEGFVTFRENDLVEMIKDKTVNDSDIFNNLTDYEDGQEEPDSMTADMQGSSFATNLKSIFIK</sequence>
<dbReference type="InterPro" id="IPR004875">
    <property type="entry name" value="DDE_SF_endonuclease_dom"/>
</dbReference>
<keyword evidence="3" id="KW-1185">Reference proteome</keyword>
<protein>
    <submittedName>
        <fullName evidence="2">Tigger transposable element-derived protein 1</fullName>
    </submittedName>
</protein>
<evidence type="ECO:0000259" key="1">
    <source>
        <dbReference type="Pfam" id="PF03184"/>
    </source>
</evidence>
<gene>
    <name evidence="2" type="primary">TIGD1_37</name>
    <name evidence="2" type="ORF">AVEN_124437_1</name>
</gene>
<dbReference type="OrthoDB" id="6537882at2759"/>
<dbReference type="PANTHER" id="PTHR19303">
    <property type="entry name" value="TRANSPOSON"/>
    <property type="match status" value="1"/>
</dbReference>
<reference evidence="2 3" key="1">
    <citation type="journal article" date="2019" name="Sci. Rep.">
        <title>Orb-weaving spider Araneus ventricosus genome elucidates the spidroin gene catalogue.</title>
        <authorList>
            <person name="Kono N."/>
            <person name="Nakamura H."/>
            <person name="Ohtoshi R."/>
            <person name="Moran D.A.P."/>
            <person name="Shinohara A."/>
            <person name="Yoshida Y."/>
            <person name="Fujiwara M."/>
            <person name="Mori M."/>
            <person name="Tomita M."/>
            <person name="Arakawa K."/>
        </authorList>
    </citation>
    <scope>NUCLEOTIDE SEQUENCE [LARGE SCALE GENOMIC DNA]</scope>
</reference>
<dbReference type="GO" id="GO:0005634">
    <property type="term" value="C:nucleus"/>
    <property type="evidence" value="ECO:0007669"/>
    <property type="project" value="TreeGrafter"/>
</dbReference>
<dbReference type="EMBL" id="BGPR01002207">
    <property type="protein sequence ID" value="GBM69651.1"/>
    <property type="molecule type" value="Genomic_DNA"/>
</dbReference>
<accession>A0A4Y2HW32</accession>
<dbReference type="PANTHER" id="PTHR19303:SF73">
    <property type="entry name" value="PROTEIN PDC2"/>
    <property type="match status" value="1"/>
</dbReference>
<dbReference type="Pfam" id="PF03184">
    <property type="entry name" value="DDE_1"/>
    <property type="match status" value="1"/>
</dbReference>
<feature type="domain" description="DDE-1" evidence="1">
    <location>
        <begin position="21"/>
        <end position="199"/>
    </location>
</feature>
<dbReference type="Proteomes" id="UP000499080">
    <property type="component" value="Unassembled WGS sequence"/>
</dbReference>
<comment type="caution">
    <text evidence="2">The sequence shown here is derived from an EMBL/GenBank/DDBJ whole genome shotgun (WGS) entry which is preliminary data.</text>
</comment>
<dbReference type="GO" id="GO:0003677">
    <property type="term" value="F:DNA binding"/>
    <property type="evidence" value="ECO:0007669"/>
    <property type="project" value="TreeGrafter"/>
</dbReference>
<dbReference type="AlphaFoldDB" id="A0A4Y2HW32"/>
<dbReference type="InterPro" id="IPR050863">
    <property type="entry name" value="CenT-Element_Derived"/>
</dbReference>
<evidence type="ECO:0000313" key="2">
    <source>
        <dbReference type="EMBL" id="GBM69651.1"/>
    </source>
</evidence>
<name>A0A4Y2HW32_ARAVE</name>
<proteinExistence type="predicted"/>